<feature type="region of interest" description="Disordered" evidence="1">
    <location>
        <begin position="135"/>
        <end position="223"/>
    </location>
</feature>
<proteinExistence type="predicted"/>
<feature type="region of interest" description="Disordered" evidence="1">
    <location>
        <begin position="1"/>
        <end position="47"/>
    </location>
</feature>
<organism evidence="2 3">
    <name type="scientific">Pleurodeles waltl</name>
    <name type="common">Iberian ribbed newt</name>
    <dbReference type="NCBI Taxonomy" id="8319"/>
    <lineage>
        <taxon>Eukaryota</taxon>
        <taxon>Metazoa</taxon>
        <taxon>Chordata</taxon>
        <taxon>Craniata</taxon>
        <taxon>Vertebrata</taxon>
        <taxon>Euteleostomi</taxon>
        <taxon>Amphibia</taxon>
        <taxon>Batrachia</taxon>
        <taxon>Caudata</taxon>
        <taxon>Salamandroidea</taxon>
        <taxon>Salamandridae</taxon>
        <taxon>Pleurodelinae</taxon>
        <taxon>Pleurodeles</taxon>
    </lineage>
</organism>
<name>A0AAV7NTQ5_PLEWA</name>
<evidence type="ECO:0000313" key="2">
    <source>
        <dbReference type="EMBL" id="KAJ1116225.1"/>
    </source>
</evidence>
<evidence type="ECO:0000256" key="1">
    <source>
        <dbReference type="SAM" id="MobiDB-lite"/>
    </source>
</evidence>
<accession>A0AAV7NTQ5</accession>
<comment type="caution">
    <text evidence="2">The sequence shown here is derived from an EMBL/GenBank/DDBJ whole genome shotgun (WGS) entry which is preliminary data.</text>
</comment>
<protein>
    <submittedName>
        <fullName evidence="2">Uncharacterized protein</fullName>
    </submittedName>
</protein>
<dbReference type="EMBL" id="JANPWB010000012">
    <property type="protein sequence ID" value="KAJ1116225.1"/>
    <property type="molecule type" value="Genomic_DNA"/>
</dbReference>
<reference evidence="2" key="1">
    <citation type="journal article" date="2022" name="bioRxiv">
        <title>Sequencing and chromosome-scale assembly of the giantPleurodeles waltlgenome.</title>
        <authorList>
            <person name="Brown T."/>
            <person name="Elewa A."/>
            <person name="Iarovenko S."/>
            <person name="Subramanian E."/>
            <person name="Araus A.J."/>
            <person name="Petzold A."/>
            <person name="Susuki M."/>
            <person name="Suzuki K.-i.T."/>
            <person name="Hayashi T."/>
            <person name="Toyoda A."/>
            <person name="Oliveira C."/>
            <person name="Osipova E."/>
            <person name="Leigh N.D."/>
            <person name="Simon A."/>
            <person name="Yun M.H."/>
        </authorList>
    </citation>
    <scope>NUCLEOTIDE SEQUENCE</scope>
    <source>
        <strain evidence="2">20211129_DDA</strain>
        <tissue evidence="2">Liver</tissue>
    </source>
</reference>
<feature type="compositionally biased region" description="Basic residues" evidence="1">
    <location>
        <begin position="1"/>
        <end position="19"/>
    </location>
</feature>
<keyword evidence="3" id="KW-1185">Reference proteome</keyword>
<dbReference type="Proteomes" id="UP001066276">
    <property type="component" value="Chromosome 8"/>
</dbReference>
<dbReference type="AlphaFoldDB" id="A0AAV7NTQ5"/>
<sequence>MQIAGKKRNPAAGCQKRKKKEPDLEKTSPPTSKRPRRPGPKSGGSCRRTLISLLQLSRVVALWFREESKGLSPRVLGIRGAPADLVKNKTSEGLCSRVSDLPATYYATDGNPDIRVPETIDKKDGQRAQRALKEDAVAAGNPDIQVPENVKSENGLRAGHAVKEEDAEGITAKSAEREASGENQKTTDPYLGRKKHRTPEITPRRDRKVPRNSSSAASLEGRG</sequence>
<gene>
    <name evidence="2" type="ORF">NDU88_004443</name>
</gene>
<evidence type="ECO:0000313" key="3">
    <source>
        <dbReference type="Proteomes" id="UP001066276"/>
    </source>
</evidence>